<evidence type="ECO:0000313" key="2">
    <source>
        <dbReference type="Proteomes" id="UP000239939"/>
    </source>
</evidence>
<dbReference type="RefSeq" id="WP_128416745.1">
    <property type="nucleotide sequence ID" value="NZ_MDEJ01000037.1"/>
</dbReference>
<name>A0A2S7ERI7_9XANT</name>
<gene>
    <name evidence="1" type="ORF">XpopCFBP1817_08125</name>
</gene>
<keyword evidence="2" id="KW-1185">Reference proteome</keyword>
<accession>A0A2S7ERI7</accession>
<organism evidence="1 2">
    <name type="scientific">Xanthomonas populi</name>
    <dbReference type="NCBI Taxonomy" id="53414"/>
    <lineage>
        <taxon>Bacteria</taxon>
        <taxon>Pseudomonadati</taxon>
        <taxon>Pseudomonadota</taxon>
        <taxon>Gammaproteobacteria</taxon>
        <taxon>Lysobacterales</taxon>
        <taxon>Lysobacteraceae</taxon>
        <taxon>Xanthomonas</taxon>
    </lineage>
</organism>
<comment type="caution">
    <text evidence="1">The sequence shown here is derived from an EMBL/GenBank/DDBJ whole genome shotgun (WGS) entry which is preliminary data.</text>
</comment>
<evidence type="ECO:0000313" key="1">
    <source>
        <dbReference type="EMBL" id="PPU95722.1"/>
    </source>
</evidence>
<dbReference type="EMBL" id="MDEJ01000037">
    <property type="protein sequence ID" value="PPU95722.1"/>
    <property type="molecule type" value="Genomic_DNA"/>
</dbReference>
<dbReference type="Proteomes" id="UP000239939">
    <property type="component" value="Unassembled WGS sequence"/>
</dbReference>
<sequence>MLEAASIAAIKLSQQSAYLKWLTKPLEHCLDGGNGLATLALFDGWRDVGMAVTLQLERI</sequence>
<proteinExistence type="predicted"/>
<protein>
    <submittedName>
        <fullName evidence="1">Uncharacterized protein</fullName>
    </submittedName>
</protein>
<dbReference type="AlphaFoldDB" id="A0A2S7ERI7"/>
<reference evidence="2" key="1">
    <citation type="submission" date="2016-08" db="EMBL/GenBank/DDBJ databases">
        <authorList>
            <person name="Merda D."/>
            <person name="Briand M."/>
            <person name="Taghouti G."/>
            <person name="Carrere S."/>
            <person name="Gouzy J."/>
            <person name="Portier P."/>
            <person name="Jacques M.-A."/>
            <person name="Fischer-Le Saux M."/>
        </authorList>
    </citation>
    <scope>NUCLEOTIDE SEQUENCE [LARGE SCALE GENOMIC DNA]</scope>
    <source>
        <strain evidence="2">CFBP1817</strain>
    </source>
</reference>